<keyword evidence="5" id="KW-1185">Reference proteome</keyword>
<dbReference type="InterPro" id="IPR001453">
    <property type="entry name" value="MoaB/Mog_dom"/>
</dbReference>
<dbReference type="InterPro" id="IPR051920">
    <property type="entry name" value="MPT_Adenylyltrnsfr/MoaC-Rel"/>
</dbReference>
<proteinExistence type="predicted"/>
<gene>
    <name evidence="4" type="ORF">QFZ26_002744</name>
</gene>
<evidence type="ECO:0000256" key="1">
    <source>
        <dbReference type="ARBA" id="ARBA00005046"/>
    </source>
</evidence>
<protein>
    <submittedName>
        <fullName evidence="4">Molybdenum cofactor synthesis domain-containing protein</fullName>
    </submittedName>
</protein>
<dbReference type="PROSITE" id="PS01078">
    <property type="entry name" value="MOCF_BIOSYNTHESIS_1"/>
    <property type="match status" value="1"/>
</dbReference>
<dbReference type="SUPFAM" id="SSF53218">
    <property type="entry name" value="Molybdenum cofactor biosynthesis proteins"/>
    <property type="match status" value="1"/>
</dbReference>
<dbReference type="PANTHER" id="PTHR43764:SF1">
    <property type="entry name" value="MOLYBDOPTERIN MOLYBDOTRANSFERASE"/>
    <property type="match status" value="1"/>
</dbReference>
<dbReference type="RefSeq" id="WP_307043051.1">
    <property type="nucleotide sequence ID" value="NZ_JAUSYY010000001.1"/>
</dbReference>
<reference evidence="4 5" key="1">
    <citation type="submission" date="2023-07" db="EMBL/GenBank/DDBJ databases">
        <title>Comparative genomics of wheat-associated soil bacteria to identify genetic determinants of phenazine resistance.</title>
        <authorList>
            <person name="Mouncey N."/>
        </authorList>
    </citation>
    <scope>NUCLEOTIDE SEQUENCE [LARGE SCALE GENOMIC DNA]</scope>
    <source>
        <strain evidence="4 5">V3I3</strain>
    </source>
</reference>
<dbReference type="PANTHER" id="PTHR43764">
    <property type="entry name" value="MOLYBDENUM COFACTOR BIOSYNTHESIS"/>
    <property type="match status" value="1"/>
</dbReference>
<dbReference type="NCBIfam" id="TIGR00177">
    <property type="entry name" value="molyb_syn"/>
    <property type="match status" value="1"/>
</dbReference>
<sequence length="163" mass="16580">MTRRTAVVIVASTRAAAGTAVDRTGPVIAAWLAEHGFDVTGPLVVRDGADVAASLRRALGDHPSLILTTGGTGLSPSDATPEATRELLDREVPGFMEELRRRGLASTPNALLTRGYAGVAGTTFIVNLPGSPGGVRDGLGVLGGVVDHVLDQLAGGDHPSSVP</sequence>
<dbReference type="Proteomes" id="UP001239083">
    <property type="component" value="Unassembled WGS sequence"/>
</dbReference>
<dbReference type="SMART" id="SM00852">
    <property type="entry name" value="MoCF_biosynth"/>
    <property type="match status" value="1"/>
</dbReference>
<dbReference type="Pfam" id="PF00994">
    <property type="entry name" value="MoCF_biosynth"/>
    <property type="match status" value="1"/>
</dbReference>
<keyword evidence="2" id="KW-0501">Molybdenum cofactor biosynthesis</keyword>
<evidence type="ECO:0000259" key="3">
    <source>
        <dbReference type="SMART" id="SM00852"/>
    </source>
</evidence>
<dbReference type="InterPro" id="IPR036425">
    <property type="entry name" value="MoaB/Mog-like_dom_sf"/>
</dbReference>
<organism evidence="4 5">
    <name type="scientific">Agromyces ramosus</name>
    <dbReference type="NCBI Taxonomy" id="33879"/>
    <lineage>
        <taxon>Bacteria</taxon>
        <taxon>Bacillati</taxon>
        <taxon>Actinomycetota</taxon>
        <taxon>Actinomycetes</taxon>
        <taxon>Micrococcales</taxon>
        <taxon>Microbacteriaceae</taxon>
        <taxon>Agromyces</taxon>
    </lineage>
</organism>
<evidence type="ECO:0000313" key="4">
    <source>
        <dbReference type="EMBL" id="MDQ0895189.1"/>
    </source>
</evidence>
<accession>A0ABU0RAT2</accession>
<evidence type="ECO:0000313" key="5">
    <source>
        <dbReference type="Proteomes" id="UP001239083"/>
    </source>
</evidence>
<evidence type="ECO:0000256" key="2">
    <source>
        <dbReference type="ARBA" id="ARBA00023150"/>
    </source>
</evidence>
<name>A0ABU0RAT2_9MICO</name>
<dbReference type="Gene3D" id="3.40.980.10">
    <property type="entry name" value="MoaB/Mog-like domain"/>
    <property type="match status" value="1"/>
</dbReference>
<comment type="caution">
    <text evidence="4">The sequence shown here is derived from an EMBL/GenBank/DDBJ whole genome shotgun (WGS) entry which is preliminary data.</text>
</comment>
<dbReference type="InterPro" id="IPR008284">
    <property type="entry name" value="MoCF_biosynth_CS"/>
</dbReference>
<comment type="pathway">
    <text evidence="1">Cofactor biosynthesis; molybdopterin biosynthesis.</text>
</comment>
<dbReference type="EMBL" id="JAUSYY010000001">
    <property type="protein sequence ID" value="MDQ0895189.1"/>
    <property type="molecule type" value="Genomic_DNA"/>
</dbReference>
<feature type="domain" description="MoaB/Mog" evidence="3">
    <location>
        <begin position="7"/>
        <end position="149"/>
    </location>
</feature>
<dbReference type="CDD" id="cd00886">
    <property type="entry name" value="MogA_MoaB"/>
    <property type="match status" value="1"/>
</dbReference>